<evidence type="ECO:0000256" key="4">
    <source>
        <dbReference type="ARBA" id="ARBA00022860"/>
    </source>
</evidence>
<dbReference type="Pfam" id="PF00612">
    <property type="entry name" value="IQ"/>
    <property type="match status" value="3"/>
</dbReference>
<proteinExistence type="predicted"/>
<name>A0A3R7M7P7_TRYRA</name>
<feature type="compositionally biased region" description="Low complexity" evidence="6">
    <location>
        <begin position="386"/>
        <end position="395"/>
    </location>
</feature>
<dbReference type="GO" id="GO:0000278">
    <property type="term" value="P:mitotic cell cycle"/>
    <property type="evidence" value="ECO:0007669"/>
    <property type="project" value="TreeGrafter"/>
</dbReference>
<dbReference type="GO" id="GO:0007051">
    <property type="term" value="P:spindle organization"/>
    <property type="evidence" value="ECO:0007669"/>
    <property type="project" value="TreeGrafter"/>
</dbReference>
<dbReference type="Gene3D" id="1.20.5.190">
    <property type="match status" value="2"/>
</dbReference>
<dbReference type="SMART" id="SM00015">
    <property type="entry name" value="IQ"/>
    <property type="match status" value="9"/>
</dbReference>
<evidence type="ECO:0000313" key="8">
    <source>
        <dbReference type="Proteomes" id="UP000283634"/>
    </source>
</evidence>
<feature type="region of interest" description="Disordered" evidence="6">
    <location>
        <begin position="1119"/>
        <end position="1159"/>
    </location>
</feature>
<dbReference type="OMA" id="LRCYCAR"/>
<protein>
    <recommendedName>
        <fullName evidence="9">Flagellar Member 7</fullName>
    </recommendedName>
</protein>
<feature type="coiled-coil region" evidence="5">
    <location>
        <begin position="1286"/>
        <end position="1313"/>
    </location>
</feature>
<dbReference type="InterPro" id="IPR011990">
    <property type="entry name" value="TPR-like_helical_dom_sf"/>
</dbReference>
<dbReference type="VEuPathDB" id="TriTrypDB:TRSC58_03336"/>
<dbReference type="PANTHER" id="PTHR22706:SF1">
    <property type="entry name" value="ASSEMBLY FACTOR FOR SPINDLE MICROTUBULES"/>
    <property type="match status" value="1"/>
</dbReference>
<reference evidence="7 8" key="1">
    <citation type="journal article" date="2018" name="BMC Genomics">
        <title>Genomic comparison of Trypanosoma conorhini and Trypanosoma rangeli to Trypanosoma cruzi strains of high and low virulence.</title>
        <authorList>
            <person name="Bradwell K.R."/>
            <person name="Koparde V.N."/>
            <person name="Matveyev A.V."/>
            <person name="Serrano M.G."/>
            <person name="Alves J.M."/>
            <person name="Parikh H."/>
            <person name="Huang B."/>
            <person name="Lee V."/>
            <person name="Espinosa-Alvarez O."/>
            <person name="Ortiz P.A."/>
            <person name="Costa-Martins A.G."/>
            <person name="Teixeira M.M."/>
            <person name="Buck G.A."/>
        </authorList>
    </citation>
    <scope>NUCLEOTIDE SEQUENCE [LARGE SCALE GENOMIC DNA]</scope>
    <source>
        <strain evidence="7 8">AM80</strain>
    </source>
</reference>
<accession>A0A3R7M7P7</accession>
<keyword evidence="5" id="KW-0175">Coiled coil</keyword>
<feature type="compositionally biased region" description="Basic and acidic residues" evidence="6">
    <location>
        <begin position="1133"/>
        <end position="1143"/>
    </location>
</feature>
<dbReference type="GO" id="GO:0051295">
    <property type="term" value="P:establishment of meiotic spindle localization"/>
    <property type="evidence" value="ECO:0007669"/>
    <property type="project" value="TreeGrafter"/>
</dbReference>
<feature type="compositionally biased region" description="Polar residues" evidence="6">
    <location>
        <begin position="496"/>
        <end position="510"/>
    </location>
</feature>
<feature type="compositionally biased region" description="Polar residues" evidence="6">
    <location>
        <begin position="609"/>
        <end position="630"/>
    </location>
</feature>
<keyword evidence="8" id="KW-1185">Reference proteome</keyword>
<keyword evidence="2" id="KW-0963">Cytoplasm</keyword>
<feature type="compositionally biased region" description="Basic and acidic residues" evidence="6">
    <location>
        <begin position="1150"/>
        <end position="1159"/>
    </location>
</feature>
<evidence type="ECO:0000256" key="2">
    <source>
        <dbReference type="ARBA" id="ARBA00022490"/>
    </source>
</evidence>
<evidence type="ECO:0000256" key="3">
    <source>
        <dbReference type="ARBA" id="ARBA00022737"/>
    </source>
</evidence>
<dbReference type="PANTHER" id="PTHR22706">
    <property type="entry name" value="ASSEMBLY FACTOR FOR SPINDLE MICROTUBULES"/>
    <property type="match status" value="1"/>
</dbReference>
<dbReference type="SUPFAM" id="SSF48452">
    <property type="entry name" value="TPR-like"/>
    <property type="match status" value="1"/>
</dbReference>
<dbReference type="PROSITE" id="PS50096">
    <property type="entry name" value="IQ"/>
    <property type="match status" value="6"/>
</dbReference>
<dbReference type="Proteomes" id="UP000283634">
    <property type="component" value="Unassembled WGS sequence"/>
</dbReference>
<feature type="compositionally biased region" description="Polar residues" evidence="6">
    <location>
        <begin position="531"/>
        <end position="544"/>
    </location>
</feature>
<feature type="compositionally biased region" description="Polar residues" evidence="6">
    <location>
        <begin position="643"/>
        <end position="654"/>
    </location>
</feature>
<evidence type="ECO:0008006" key="9">
    <source>
        <dbReference type="Google" id="ProtNLM"/>
    </source>
</evidence>
<dbReference type="InterPro" id="IPR000048">
    <property type="entry name" value="IQ_motif_EF-hand-BS"/>
</dbReference>
<dbReference type="GO" id="GO:0000922">
    <property type="term" value="C:spindle pole"/>
    <property type="evidence" value="ECO:0007669"/>
    <property type="project" value="TreeGrafter"/>
</dbReference>
<dbReference type="RefSeq" id="XP_029241632.1">
    <property type="nucleotide sequence ID" value="XM_029378523.1"/>
</dbReference>
<comment type="caution">
    <text evidence="7">The sequence shown here is derived from an EMBL/GenBank/DDBJ whole genome shotgun (WGS) entry which is preliminary data.</text>
</comment>
<sequence>MNVLQTRGGTFDPTSAVTGKETHEDAVRMELQAEAFEANGRYMESLQLLEKALHIRCYSQNASSTMPMYIGELCEAAERLIGKINAYGVRCFKEDNYETASTLFEYGIEMTEPNAFPLREADDRRRYLRGVTLNNYGCMERRRGHFSDALSFIKRSMECTGEQSPVAFLNISAVQTQLRLCEDAVKSAMQAMQNLGSAPEDSSLLALAHHNLAMALEPLDVVRALEEYQLALSLARNTIGHTSGTTLTIEQNMTRFMQAHKITDVESRGVVTAENATRGSSRTERLSEHRSYSISPWNQTIKHTVEPSDIFPHPFTMSAADPVVRRKISVTPMYHPPAVLRRPSAQLTSRKVRPARKDVPDHAYLQFRKERSVSPPKAPPRRQESPQRQSQQRPSQLPPVVPSFQARAHNATTPATRAKIPHTQQVFRGLPRQSAAPPPPPLQVRNLPTVPLTGQTFPSKGVGAPPFGRGTSDRKTLPSVAEPVSRTSVRPPPANPTTRQSSRNTSTPETVYTGGFGNKTAPAYLRKDPATISTKGNPRPSVTSIPFGAQSKPALASIPSGAQSKPAVTSIPSGAQSKPAVTTIPSGAQSKPAVTTIPSGAQSKPARSVTPQTKSNSLAPTQAKSSTSATDRLRATKAGVSYTKPTADSPSKTSGAARGSPRRTDAEQEARSVVNRASVEKSSVPVLSRSEASPTRLKQVGHNLISYMADRLDMLLVDEEELERKHASSSVIQRAYRMHRARRILNEMREMRGCNHVLREIRITIATRQIQRWYRRCLPTRWGTRWKTKSREVVAGEQHKAAIRIQKRARVWLAKRKFARMKYYEENAEYAAMKVQLWWRCIMAKRALAELKRLHEVAKGIAVEKERRECAATVIQSHWKTRQVERQTKAERLRVKELRRKYDEARRKAAAEKIQTWWCLLLARAKLQRLREAQLIREARLREHQRKIDAATKLQAFGRMIIVRREAEPLLTTARINAARAIREKCAENQAASKIQRAFRDYYAKVQLRQLRRDRLRKLREARWATLVAATQRIGRGFRARQELGSVLQELNMEAIEFRRRERAFEVADCAWETASAGPQPATPPTPREKDIALVLRQSLNTPLKKFETLLPVSDVFPGDVNKVEVTPTRPETPLRDAEHTIAAEETPEEELKAELSDVEKAEQGIEETYQEGEIQKENQELTAGEEQALGLQETRALLTEDAEENETSTSVSRDLQHQVGGEGVQLLSRGDALGSLEYEEEMGKIEEPELEPSQGEKATEHSEAKLIQEERDRLDALYSVIYEWERDVLRRLAKEERKLEELELDKNVQLKEKPGSSLEEPTAEPRVMLSAAVPPASAAASSSSLASSPLPHGDEFGDSCSLEEALAIEREKRRCAMAKEKMFRAERDALRAKANEYRLQKIAAAENPEELRQLIPRPPLSRRRVELRTPTPLQLVSTSAIRRRQRELQALDAARRQDEAARDITRVARGCLDRRYFKALKAITEAYVEHRVELDREEPPVLDHELLHQFAEMDQAGAVEVRNVRHTTAVQAFLRAEASMRMIGGLMHPPNFTEATPTTIPQVESHHLASLQGFVCIVRAKRERAGRKEAVADYLCRLRKLEVASTLNNFARVIRAKKERAARVCAVLHYLNEAEERDAIETQAASKIVGFLRMVAAEKELSCRNAAILAQMRAEQAAKKLLSFMRVCHAKSELWRRQRMIEEQRTLDIEIEAVLHYAAMRVQRAYRAYRARQLVQERRDAKKKYWSTIRAQDEEIAAAMTAIAAEAADPKELWASLGYHAAEEEFEPDSDVEELLRCVVMVQRAARGWLARRRVQELQQRLEKNTSERQKQEREEPPTSEGNHEKGH</sequence>
<comment type="subcellular location">
    <subcellularLocation>
        <location evidence="1">Cytoplasm</location>
    </subcellularLocation>
</comment>
<dbReference type="Gene3D" id="1.25.40.10">
    <property type="entry name" value="Tetratricopeptide repeat domain"/>
    <property type="match status" value="1"/>
</dbReference>
<dbReference type="GO" id="GO:0005737">
    <property type="term" value="C:cytoplasm"/>
    <property type="evidence" value="ECO:0007669"/>
    <property type="project" value="UniProtKB-SubCell"/>
</dbReference>
<feature type="coiled-coil region" evidence="5">
    <location>
        <begin position="888"/>
        <end position="915"/>
    </location>
</feature>
<keyword evidence="3" id="KW-0677">Repeat</keyword>
<gene>
    <name evidence="7" type="ORF">TraAM80_01482</name>
</gene>
<feature type="compositionally biased region" description="Polar residues" evidence="6">
    <location>
        <begin position="560"/>
        <end position="602"/>
    </location>
</feature>
<feature type="region of interest" description="Disordered" evidence="6">
    <location>
        <begin position="455"/>
        <end position="687"/>
    </location>
</feature>
<dbReference type="OrthoDB" id="2148418at2759"/>
<feature type="region of interest" description="Disordered" evidence="6">
    <location>
        <begin position="1201"/>
        <end position="1220"/>
    </location>
</feature>
<keyword evidence="4" id="KW-0112">Calmodulin-binding</keyword>
<evidence type="ECO:0000313" key="7">
    <source>
        <dbReference type="EMBL" id="RNF10557.1"/>
    </source>
</evidence>
<dbReference type="InterPro" id="IPR051185">
    <property type="entry name" value="ASPM"/>
</dbReference>
<organism evidence="7 8">
    <name type="scientific">Trypanosoma rangeli</name>
    <dbReference type="NCBI Taxonomy" id="5698"/>
    <lineage>
        <taxon>Eukaryota</taxon>
        <taxon>Discoba</taxon>
        <taxon>Euglenozoa</taxon>
        <taxon>Kinetoplastea</taxon>
        <taxon>Metakinetoplastina</taxon>
        <taxon>Trypanosomatida</taxon>
        <taxon>Trypanosomatidae</taxon>
        <taxon>Trypanosoma</taxon>
        <taxon>Herpetosoma</taxon>
    </lineage>
</organism>
<dbReference type="GeneID" id="40325415"/>
<evidence type="ECO:0000256" key="5">
    <source>
        <dbReference type="SAM" id="Coils"/>
    </source>
</evidence>
<feature type="region of interest" description="Disordered" evidence="6">
    <location>
        <begin position="335"/>
        <end position="400"/>
    </location>
</feature>
<evidence type="ECO:0000256" key="1">
    <source>
        <dbReference type="ARBA" id="ARBA00004496"/>
    </source>
</evidence>
<feature type="compositionally biased region" description="Basic and acidic residues" evidence="6">
    <location>
        <begin position="355"/>
        <end position="372"/>
    </location>
</feature>
<evidence type="ECO:0000256" key="6">
    <source>
        <dbReference type="SAM" id="MobiDB-lite"/>
    </source>
</evidence>
<dbReference type="GO" id="GO:0005516">
    <property type="term" value="F:calmodulin binding"/>
    <property type="evidence" value="ECO:0007669"/>
    <property type="project" value="UniProtKB-KW"/>
</dbReference>
<dbReference type="EMBL" id="MKGL01000030">
    <property type="protein sequence ID" value="RNF10557.1"/>
    <property type="molecule type" value="Genomic_DNA"/>
</dbReference>
<feature type="region of interest" description="Disordered" evidence="6">
    <location>
        <begin position="1821"/>
        <end position="1849"/>
    </location>
</feature>